<reference evidence="2" key="1">
    <citation type="journal article" date="2020" name="Int. J. Syst. Evol. Microbiol.">
        <title>Alteromonas alba sp. nov., a marine bacterium isolated from the seawater of the West Pacific Ocean.</title>
        <authorList>
            <person name="Sun C."/>
            <person name="Wu Y.-H."/>
            <person name="Xamxidin M."/>
            <person name="Cheng H."/>
            <person name="Xu X.-W."/>
        </authorList>
    </citation>
    <scope>NUCLEOTIDE SEQUENCE [LARGE SCALE GENOMIC DNA]</scope>
    <source>
        <strain evidence="2">9a2</strain>
    </source>
</reference>
<organism evidence="1 2">
    <name type="scientific">Alteromonas gracilis</name>
    <dbReference type="NCBI Taxonomy" id="1479524"/>
    <lineage>
        <taxon>Bacteria</taxon>
        <taxon>Pseudomonadati</taxon>
        <taxon>Pseudomonadota</taxon>
        <taxon>Gammaproteobacteria</taxon>
        <taxon>Alteromonadales</taxon>
        <taxon>Alteromonadaceae</taxon>
        <taxon>Alteromonas/Salinimonas group</taxon>
        <taxon>Alteromonas</taxon>
    </lineage>
</organism>
<dbReference type="Proteomes" id="UP000239539">
    <property type="component" value="Unassembled WGS sequence"/>
</dbReference>
<sequence>MAKRKNTRLSTTKAECLTSNASSIQGFTEYEPYVIIKTNHDLRSFKVWFEKNDDHMVNTSKEKMRLCKGKKSSNWIVEDRLNVADSFSKDVARAFAFWLKQELPSYSAITNAMRQICRFMAFIDANPLITDISELTNKVLLAFESHEKDRASYFKTIFKLHPRVDFSELEYSFKKRRKNHAMRGAFQNKHEPFNEVEAFSLAEFSEREHFQLVGFVMHRIDLITKRRTELFEADAEPLRKIGCLLSDSYSTTFPSKREFLPGRSAASRIRKLHDNDPKMAIDLLHKNMMLLARDSSNSGVDFTGIVNSLRQSTSVYGKGLFNNYLAYLEILYEPTNLSVASKDRTRFKDYKRTIVCRTPLNEIALILAIIIQTGVNLEVVTSLKRYYGGRHWAKNFDIDIDAKTSQKMKVVRLVGIKRKMGVAPPKEISIRVPVDSYLFRVLILYEEIFSVPGSDLFFSGMHVGNAKRDFCSVYKIKSDDGDTLTSIDTTKIRKSFAGAKLAKLVEESESGEELERRLRESLNHKSFDTTIFSYLMKSGTGHLVYSSAVIALTNKMLQDAIAFKGKFFNKNNKQQSSTKIPVYLCDCSDPKSPTHGIPIANQCKQYDLCLGCERSEVYAEHIPRICYRILQYEKVPQPIDIILADRKAIALDCLAKFESAHPYGAQIVERGYQLANQAVIDNKPLLPPIL</sequence>
<evidence type="ECO:0000313" key="2">
    <source>
        <dbReference type="Proteomes" id="UP000239539"/>
    </source>
</evidence>
<gene>
    <name evidence="1" type="ORF">C6Y39_04445</name>
</gene>
<dbReference type="RefSeq" id="WP_105930117.1">
    <property type="nucleotide sequence ID" value="NZ_PVNO01000010.1"/>
</dbReference>
<protein>
    <recommendedName>
        <fullName evidence="3">Core-binding (CB) domain-containing protein</fullName>
    </recommendedName>
</protein>
<proteinExistence type="predicted"/>
<comment type="caution">
    <text evidence="1">The sequence shown here is derived from an EMBL/GenBank/DDBJ whole genome shotgun (WGS) entry which is preliminary data.</text>
</comment>
<name>A0ABX5CTY2_9ALTE</name>
<evidence type="ECO:0000313" key="1">
    <source>
        <dbReference type="EMBL" id="PRO70116.1"/>
    </source>
</evidence>
<dbReference type="EMBL" id="PVNO01000010">
    <property type="protein sequence ID" value="PRO70116.1"/>
    <property type="molecule type" value="Genomic_DNA"/>
</dbReference>
<keyword evidence="2" id="KW-1185">Reference proteome</keyword>
<evidence type="ECO:0008006" key="3">
    <source>
        <dbReference type="Google" id="ProtNLM"/>
    </source>
</evidence>
<accession>A0ABX5CTY2</accession>